<name>A0AAN8DQA7_CHAGU</name>
<evidence type="ECO:0000256" key="1">
    <source>
        <dbReference type="SAM" id="MobiDB-lite"/>
    </source>
</evidence>
<accession>A0AAN8DQA7</accession>
<reference evidence="2 3" key="1">
    <citation type="journal article" date="2023" name="Mol. Biol. Evol.">
        <title>Genomics of Secondarily Temperate Adaptation in the Only Non-Antarctic Icefish.</title>
        <authorList>
            <person name="Rivera-Colon A.G."/>
            <person name="Rayamajhi N."/>
            <person name="Minhas B.F."/>
            <person name="Madrigal G."/>
            <person name="Bilyk K.T."/>
            <person name="Yoon V."/>
            <person name="Hune M."/>
            <person name="Gregory S."/>
            <person name="Cheng C.H.C."/>
            <person name="Catchen J.M."/>
        </authorList>
    </citation>
    <scope>NUCLEOTIDE SEQUENCE [LARGE SCALE GENOMIC DNA]</scope>
    <source>
        <tissue evidence="2">White muscle</tissue>
    </source>
</reference>
<proteinExistence type="predicted"/>
<evidence type="ECO:0000313" key="3">
    <source>
        <dbReference type="Proteomes" id="UP001331515"/>
    </source>
</evidence>
<gene>
    <name evidence="2" type="ORF">CgunFtcFv8_021913</name>
</gene>
<dbReference type="Proteomes" id="UP001331515">
    <property type="component" value="Unassembled WGS sequence"/>
</dbReference>
<evidence type="ECO:0000313" key="2">
    <source>
        <dbReference type="EMBL" id="KAK5926330.1"/>
    </source>
</evidence>
<comment type="caution">
    <text evidence="2">The sequence shown here is derived from an EMBL/GenBank/DDBJ whole genome shotgun (WGS) entry which is preliminary data.</text>
</comment>
<keyword evidence="3" id="KW-1185">Reference proteome</keyword>
<sequence length="90" mass="9696">MCCPQGSPERVEGPAAGRRREMVSTGTARSGSRCPPLFLLLLILSSSCHMLHGQVYLSLSPSSSPRSVEEEVGDGVVVLRLQRQLLSPSF</sequence>
<feature type="region of interest" description="Disordered" evidence="1">
    <location>
        <begin position="1"/>
        <end position="31"/>
    </location>
</feature>
<dbReference type="AlphaFoldDB" id="A0AAN8DQA7"/>
<protein>
    <submittedName>
        <fullName evidence="2">Uncharacterized protein</fullName>
    </submittedName>
</protein>
<organism evidence="2 3">
    <name type="scientific">Champsocephalus gunnari</name>
    <name type="common">Mackerel icefish</name>
    <dbReference type="NCBI Taxonomy" id="52237"/>
    <lineage>
        <taxon>Eukaryota</taxon>
        <taxon>Metazoa</taxon>
        <taxon>Chordata</taxon>
        <taxon>Craniata</taxon>
        <taxon>Vertebrata</taxon>
        <taxon>Euteleostomi</taxon>
        <taxon>Actinopterygii</taxon>
        <taxon>Neopterygii</taxon>
        <taxon>Teleostei</taxon>
        <taxon>Neoteleostei</taxon>
        <taxon>Acanthomorphata</taxon>
        <taxon>Eupercaria</taxon>
        <taxon>Perciformes</taxon>
        <taxon>Notothenioidei</taxon>
        <taxon>Channichthyidae</taxon>
        <taxon>Champsocephalus</taxon>
    </lineage>
</organism>
<dbReference type="EMBL" id="JAURVH010001519">
    <property type="protein sequence ID" value="KAK5926330.1"/>
    <property type="molecule type" value="Genomic_DNA"/>
</dbReference>